<dbReference type="EMBL" id="JAWWNJ010000003">
    <property type="protein sequence ID" value="KAK7059684.1"/>
    <property type="molecule type" value="Genomic_DNA"/>
</dbReference>
<dbReference type="Proteomes" id="UP001362999">
    <property type="component" value="Unassembled WGS sequence"/>
</dbReference>
<protein>
    <submittedName>
        <fullName evidence="2">Uncharacterized protein</fullName>
    </submittedName>
</protein>
<evidence type="ECO:0000313" key="3">
    <source>
        <dbReference type="Proteomes" id="UP001362999"/>
    </source>
</evidence>
<sequence>MALHTSADPSQAGHVLHTRGFGTTPAAQLPRETIRLSASGFVPDRALPPLDPSDRLKYLVRLAQEAYVEYMNARRRAFETLGLVVPESASAVPHDAGKLDAAS</sequence>
<keyword evidence="3" id="KW-1185">Reference proteome</keyword>
<gene>
    <name evidence="2" type="ORF">R3P38DRAFT_3168143</name>
</gene>
<evidence type="ECO:0000313" key="2">
    <source>
        <dbReference type="EMBL" id="KAK7059684.1"/>
    </source>
</evidence>
<proteinExistence type="predicted"/>
<feature type="region of interest" description="Disordered" evidence="1">
    <location>
        <begin position="1"/>
        <end position="29"/>
    </location>
</feature>
<reference evidence="2 3" key="1">
    <citation type="journal article" date="2024" name="J Genomics">
        <title>Draft genome sequencing and assembly of Favolaschia claudopus CIRM-BRFM 2984 isolated from oak limbs.</title>
        <authorList>
            <person name="Navarro D."/>
            <person name="Drula E."/>
            <person name="Chaduli D."/>
            <person name="Cazenave R."/>
            <person name="Ahrendt S."/>
            <person name="Wang J."/>
            <person name="Lipzen A."/>
            <person name="Daum C."/>
            <person name="Barry K."/>
            <person name="Grigoriev I.V."/>
            <person name="Favel A."/>
            <person name="Rosso M.N."/>
            <person name="Martin F."/>
        </authorList>
    </citation>
    <scope>NUCLEOTIDE SEQUENCE [LARGE SCALE GENOMIC DNA]</scope>
    <source>
        <strain evidence="2 3">CIRM-BRFM 2984</strain>
    </source>
</reference>
<comment type="caution">
    <text evidence="2">The sequence shown here is derived from an EMBL/GenBank/DDBJ whole genome shotgun (WGS) entry which is preliminary data.</text>
</comment>
<accession>A0AAW0E352</accession>
<evidence type="ECO:0000256" key="1">
    <source>
        <dbReference type="SAM" id="MobiDB-lite"/>
    </source>
</evidence>
<dbReference type="AlphaFoldDB" id="A0AAW0E352"/>
<name>A0AAW0E352_9AGAR</name>
<organism evidence="2 3">
    <name type="scientific">Favolaschia claudopus</name>
    <dbReference type="NCBI Taxonomy" id="2862362"/>
    <lineage>
        <taxon>Eukaryota</taxon>
        <taxon>Fungi</taxon>
        <taxon>Dikarya</taxon>
        <taxon>Basidiomycota</taxon>
        <taxon>Agaricomycotina</taxon>
        <taxon>Agaricomycetes</taxon>
        <taxon>Agaricomycetidae</taxon>
        <taxon>Agaricales</taxon>
        <taxon>Marasmiineae</taxon>
        <taxon>Mycenaceae</taxon>
        <taxon>Favolaschia</taxon>
    </lineage>
</organism>